<protein>
    <recommendedName>
        <fullName evidence="7 8">Glutamine-dependent NAD(+) synthetase</fullName>
        <ecNumber evidence="7 8">6.3.5.1</ecNumber>
    </recommendedName>
    <alternativeName>
        <fullName evidence="7 8">NAD(+) synthase [glutamine-hydrolyzing]</fullName>
    </alternativeName>
</protein>
<evidence type="ECO:0000256" key="2">
    <source>
        <dbReference type="ARBA" id="ARBA00007145"/>
    </source>
</evidence>
<dbReference type="PROSITE" id="PS50263">
    <property type="entry name" value="CN_HYDROLASE"/>
    <property type="match status" value="1"/>
</dbReference>
<feature type="active site" description="Proton acceptor; for glutaminase activity" evidence="7">
    <location>
        <position position="45"/>
    </location>
</feature>
<dbReference type="Pfam" id="PF02540">
    <property type="entry name" value="NAD_synthase"/>
    <property type="match status" value="1"/>
</dbReference>
<keyword evidence="5 7" id="KW-0067">ATP-binding</keyword>
<dbReference type="GO" id="GO:0003952">
    <property type="term" value="F:NAD+ synthase (glutamine-hydrolyzing) activity"/>
    <property type="evidence" value="ECO:0007669"/>
    <property type="project" value="UniProtKB-UniRule"/>
</dbReference>
<dbReference type="PIRSF" id="PIRSF006630">
    <property type="entry name" value="NADS_GAT"/>
    <property type="match status" value="1"/>
</dbReference>
<dbReference type="InterPro" id="IPR022310">
    <property type="entry name" value="NAD/GMP_synthase"/>
</dbReference>
<dbReference type="InterPro" id="IPR014729">
    <property type="entry name" value="Rossmann-like_a/b/a_fold"/>
</dbReference>
<evidence type="ECO:0000256" key="3">
    <source>
        <dbReference type="ARBA" id="ARBA00022598"/>
    </source>
</evidence>
<keyword evidence="3 7" id="KW-0436">Ligase</keyword>
<dbReference type="CDD" id="cd00553">
    <property type="entry name" value="NAD_synthase"/>
    <property type="match status" value="1"/>
</dbReference>
<keyword evidence="12" id="KW-1185">Reference proteome</keyword>
<dbReference type="PANTHER" id="PTHR23090">
    <property type="entry name" value="NH 3 /GLUTAMINE-DEPENDENT NAD + SYNTHETASE"/>
    <property type="match status" value="1"/>
</dbReference>
<feature type="binding site" evidence="7">
    <location>
        <begin position="355"/>
        <end position="362"/>
    </location>
    <ligand>
        <name>ATP</name>
        <dbReference type="ChEBI" id="CHEBI:30616"/>
    </ligand>
</feature>
<dbReference type="NCBIfam" id="NF002730">
    <property type="entry name" value="PRK02628.1"/>
    <property type="match status" value="1"/>
</dbReference>
<dbReference type="CDD" id="cd07570">
    <property type="entry name" value="GAT_Gln-NAD-synth"/>
    <property type="match status" value="1"/>
</dbReference>
<evidence type="ECO:0000256" key="9">
    <source>
        <dbReference type="RuleBase" id="RU003811"/>
    </source>
</evidence>
<feature type="binding site" evidence="7">
    <location>
        <position position="441"/>
    </location>
    <ligand>
        <name>deamido-NAD(+)</name>
        <dbReference type="ChEBI" id="CHEBI:58437"/>
        <note>ligand shared between two neighboring subunits</note>
    </ligand>
</feature>
<dbReference type="Proteomes" id="UP000301475">
    <property type="component" value="Chromosome"/>
</dbReference>
<dbReference type="HAMAP" id="MF_02090">
    <property type="entry name" value="NadE_glutamine_dep"/>
    <property type="match status" value="1"/>
</dbReference>
<feature type="active site" description="Nucleophile; for glutaminase activity" evidence="7">
    <location>
        <position position="166"/>
    </location>
</feature>
<sequence length="642" mass="72257">MNDFVRVASAVIKTTVADTTKNTEEHIKMMEKSSKENVDITVFPELSITGYTCQDLFFQKELLDKTYSSLIEIKKKSEKLKGIFVVGAPIKHKNQLFNCAVVISKGTVYGIVPKTYLPNYNEFYEKRWFSTSMDTEDSFINFDGEEVPFSQNVFDAKGFTFGVEICEDLWTPIPPSTVLSMSGAEIILNLSASNALIGKRDYVNSMVKQNSGSNIATYVYCSAGSGESTQDLIYSGHSIICENGVILKENKEIIENNYLLITDTDLGKIRFDRLKNKSYKDCITNNMFSTFDTVNVDYLSDNEIVTKGEMYYIDRTPFVPSNNSKKLERCLEIFSMQVEGLRKRISVIGGKMVVGVSGGLDSTLALLVCGEVCRRMGKPMTDVVGVTMPCFGTTDRTYNNSLDLMRTLGITTMEIPIADSCRQHMKDIGHNEEVHDITYENVQARERTQVLMDVANKVGGIVVGTGDLSELALGWCTYNADHMSMYGVNASIPKTLIKWMIDAVAKNNIFNDSTATLEDIIDTPISPELLPPTKDGKIAQKTEEKVGPYLLHDFFLYYVLRFGFRPKKIYSLAVTAFDGEFNKDTIKKWLKTFYHRFFTQQFKRSCLPDCVKVGSVCLSPRGDWRMPTDSSAKLWLDEVESL</sequence>
<comment type="catalytic activity">
    <reaction evidence="7 8">
        <text>deamido-NAD(+) + L-glutamine + ATP + H2O = L-glutamate + AMP + diphosphate + NAD(+) + H(+)</text>
        <dbReference type="Rhea" id="RHEA:24384"/>
        <dbReference type="ChEBI" id="CHEBI:15377"/>
        <dbReference type="ChEBI" id="CHEBI:15378"/>
        <dbReference type="ChEBI" id="CHEBI:29985"/>
        <dbReference type="ChEBI" id="CHEBI:30616"/>
        <dbReference type="ChEBI" id="CHEBI:33019"/>
        <dbReference type="ChEBI" id="CHEBI:57540"/>
        <dbReference type="ChEBI" id="CHEBI:58359"/>
        <dbReference type="ChEBI" id="CHEBI:58437"/>
        <dbReference type="ChEBI" id="CHEBI:456215"/>
        <dbReference type="EC" id="6.3.5.1"/>
    </reaction>
</comment>
<dbReference type="UniPathway" id="UPA00253">
    <property type="reaction ID" value="UER00334"/>
</dbReference>
<dbReference type="GO" id="GO:0005524">
    <property type="term" value="F:ATP binding"/>
    <property type="evidence" value="ECO:0007669"/>
    <property type="project" value="UniProtKB-UniRule"/>
</dbReference>
<feature type="binding site" evidence="7">
    <location>
        <begin position="475"/>
        <end position="478"/>
    </location>
    <ligand>
        <name>deamido-NAD(+)</name>
        <dbReference type="ChEBI" id="CHEBI:58437"/>
        <note>ligand shared between two neighboring subunits</note>
    </ligand>
</feature>
<gene>
    <name evidence="7" type="primary">nadE</name>
    <name evidence="11" type="ORF">E5Z56_06000</name>
</gene>
<dbReference type="InterPro" id="IPR036526">
    <property type="entry name" value="C-N_Hydrolase_sf"/>
</dbReference>
<dbReference type="EC" id="6.3.5.1" evidence="7 8"/>
<evidence type="ECO:0000256" key="4">
    <source>
        <dbReference type="ARBA" id="ARBA00022741"/>
    </source>
</evidence>
<reference evidence="11 12" key="1">
    <citation type="submission" date="2019-04" db="EMBL/GenBank/DDBJ databases">
        <authorList>
            <person name="Embree M."/>
            <person name="Gaffney J.R."/>
        </authorList>
    </citation>
    <scope>NUCLEOTIDE SEQUENCE [LARGE SCALE GENOMIC DNA]</scope>
    <source>
        <strain evidence="11 12">JE7A12</strain>
    </source>
</reference>
<evidence type="ECO:0000256" key="8">
    <source>
        <dbReference type="PIRNR" id="PIRNR006630"/>
    </source>
</evidence>
<accession>A0A4P8XXZ9</accession>
<dbReference type="Gene3D" id="1.10.10.1140">
    <property type="entry name" value="Glutamine-dependent NAD+ synthetase, C-terminal domain"/>
    <property type="match status" value="1"/>
</dbReference>
<dbReference type="Gene3D" id="3.40.50.620">
    <property type="entry name" value="HUPs"/>
    <property type="match status" value="1"/>
</dbReference>
<evidence type="ECO:0000256" key="7">
    <source>
        <dbReference type="HAMAP-Rule" id="MF_02090"/>
    </source>
</evidence>
<organism evidence="11 12">
    <name type="scientific">Ruminococcus bovis</name>
    <dbReference type="NCBI Taxonomy" id="2564099"/>
    <lineage>
        <taxon>Bacteria</taxon>
        <taxon>Bacillati</taxon>
        <taxon>Bacillota</taxon>
        <taxon>Clostridia</taxon>
        <taxon>Eubacteriales</taxon>
        <taxon>Oscillospiraceae</taxon>
        <taxon>Ruminococcus</taxon>
    </lineage>
</organism>
<dbReference type="OrthoDB" id="9803818at2"/>
<proteinExistence type="inferred from homology"/>
<feature type="binding site" evidence="7">
    <location>
        <position position="603"/>
    </location>
    <ligand>
        <name>deamido-NAD(+)</name>
        <dbReference type="ChEBI" id="CHEBI:58437"/>
        <note>ligand shared between two neighboring subunits</note>
    </ligand>
</feature>
<keyword evidence="6 7" id="KW-0520">NAD</keyword>
<dbReference type="InterPro" id="IPR003010">
    <property type="entry name" value="C-N_Hydrolase"/>
</dbReference>
<dbReference type="SUPFAM" id="SSF52402">
    <property type="entry name" value="Adenine nucleotide alpha hydrolases-like"/>
    <property type="match status" value="1"/>
</dbReference>
<dbReference type="GO" id="GO:0004359">
    <property type="term" value="F:glutaminase activity"/>
    <property type="evidence" value="ECO:0007669"/>
    <property type="project" value="InterPro"/>
</dbReference>
<evidence type="ECO:0000259" key="10">
    <source>
        <dbReference type="PROSITE" id="PS50263"/>
    </source>
</evidence>
<feature type="binding site" evidence="7">
    <location>
        <position position="120"/>
    </location>
    <ligand>
        <name>L-glutamine</name>
        <dbReference type="ChEBI" id="CHEBI:58359"/>
    </ligand>
</feature>
<feature type="binding site" evidence="7">
    <location>
        <position position="465"/>
    </location>
    <ligand>
        <name>ATP</name>
        <dbReference type="ChEBI" id="CHEBI:30616"/>
    </ligand>
</feature>
<dbReference type="RefSeq" id="WP_138157016.1">
    <property type="nucleotide sequence ID" value="NZ_CP039381.1"/>
</dbReference>
<evidence type="ECO:0000256" key="5">
    <source>
        <dbReference type="ARBA" id="ARBA00022840"/>
    </source>
</evidence>
<dbReference type="InterPro" id="IPR003694">
    <property type="entry name" value="NAD_synthase"/>
</dbReference>
<feature type="binding site" evidence="7">
    <location>
        <position position="470"/>
    </location>
    <ligand>
        <name>deamido-NAD(+)</name>
        <dbReference type="ChEBI" id="CHEBI:58437"/>
        <note>ligand shared between two neighboring subunits</note>
    </ligand>
</feature>
<dbReference type="EMBL" id="CP039381">
    <property type="protein sequence ID" value="QCT06940.1"/>
    <property type="molecule type" value="Genomic_DNA"/>
</dbReference>
<dbReference type="InterPro" id="IPR014445">
    <property type="entry name" value="Gln-dep_NAD_synthase"/>
</dbReference>
<comment type="similarity">
    <text evidence="2 7 8">In the C-terminal section; belongs to the NAD synthetase family.</text>
</comment>
<dbReference type="AlphaFoldDB" id="A0A4P8XXZ9"/>
<feature type="domain" description="CN hydrolase" evidence="10">
    <location>
        <begin position="5"/>
        <end position="266"/>
    </location>
</feature>
<dbReference type="NCBIfam" id="TIGR00552">
    <property type="entry name" value="nadE"/>
    <property type="match status" value="1"/>
</dbReference>
<dbReference type="GO" id="GO:0008795">
    <property type="term" value="F:NAD+ synthase activity"/>
    <property type="evidence" value="ECO:0007669"/>
    <property type="project" value="UniProtKB-UniRule"/>
</dbReference>
<dbReference type="InterPro" id="IPR041856">
    <property type="entry name" value="NAD+_synth_C"/>
</dbReference>
<dbReference type="KEGG" id="ruj:E5Z56_06000"/>
<dbReference type="Pfam" id="PF00795">
    <property type="entry name" value="CN_hydrolase"/>
    <property type="match status" value="1"/>
</dbReference>
<dbReference type="GO" id="GO:0005737">
    <property type="term" value="C:cytoplasm"/>
    <property type="evidence" value="ECO:0007669"/>
    <property type="project" value="InterPro"/>
</dbReference>
<dbReference type="SUPFAM" id="SSF56317">
    <property type="entry name" value="Carbon-nitrogen hydrolase"/>
    <property type="match status" value="1"/>
</dbReference>
<evidence type="ECO:0000313" key="12">
    <source>
        <dbReference type="Proteomes" id="UP000301475"/>
    </source>
</evidence>
<feature type="binding site" evidence="7">
    <location>
        <position position="193"/>
    </location>
    <ligand>
        <name>L-glutamine</name>
        <dbReference type="ChEBI" id="CHEBI:58359"/>
    </ligand>
</feature>
<name>A0A4P8XXZ9_9FIRM</name>
<dbReference type="PANTHER" id="PTHR23090:SF9">
    <property type="entry name" value="GLUTAMINE-DEPENDENT NAD(+) SYNTHETASE"/>
    <property type="match status" value="1"/>
</dbReference>
<evidence type="ECO:0000256" key="6">
    <source>
        <dbReference type="ARBA" id="ARBA00023027"/>
    </source>
</evidence>
<comment type="similarity">
    <text evidence="9">Belongs to the NAD synthetase family.</text>
</comment>
<dbReference type="Gene3D" id="3.60.110.10">
    <property type="entry name" value="Carbon-nitrogen hydrolase"/>
    <property type="match status" value="1"/>
</dbReference>
<comment type="pathway">
    <text evidence="1 7 8">Cofactor biosynthesis; NAD(+) biosynthesis; NAD(+) from deamido-NAD(+) (L-Gln route): step 1/1.</text>
</comment>
<evidence type="ECO:0000313" key="11">
    <source>
        <dbReference type="EMBL" id="QCT06940.1"/>
    </source>
</evidence>
<keyword evidence="4 7" id="KW-0547">Nucleotide-binding</keyword>
<comment type="function">
    <text evidence="7">Catalyzes the ATP-dependent amidation of deamido-NAD to form NAD. Uses L-glutamine as a nitrogen source.</text>
</comment>
<evidence type="ECO:0000256" key="1">
    <source>
        <dbReference type="ARBA" id="ARBA00005188"/>
    </source>
</evidence>
<feature type="binding site" evidence="7">
    <location>
        <position position="199"/>
    </location>
    <ligand>
        <name>L-glutamine</name>
        <dbReference type="ChEBI" id="CHEBI:58359"/>
    </ligand>
</feature>
<feature type="active site" description="For glutaminase activity" evidence="7">
    <location>
        <position position="114"/>
    </location>
</feature>
<dbReference type="GO" id="GO:0009435">
    <property type="term" value="P:NAD+ biosynthetic process"/>
    <property type="evidence" value="ECO:0007669"/>
    <property type="project" value="UniProtKB-UniRule"/>
</dbReference>